<comment type="caution">
    <text evidence="7">The sequence shown here is derived from an EMBL/GenBank/DDBJ whole genome shotgun (WGS) entry which is preliminary data.</text>
</comment>
<keyword evidence="5" id="KW-0949">S-adenosyl-L-methionine</keyword>
<accession>A0A1F6LRT4</accession>
<comment type="subcellular location">
    <subcellularLocation>
        <location evidence="1">Chromosome</location>
    </subcellularLocation>
</comment>
<dbReference type="InterPro" id="IPR001214">
    <property type="entry name" value="SET_dom"/>
</dbReference>
<sequence length="132" mass="15094">MARPHRPPQFKLRTRKSAAGIGLYAEEAIPKNRFVIEYWGKLVSDARAEKILGKYLFDLENGKHIAGGTRKNIARYINHSCRPNCESRTVGNRVYIFSIKKIKAGDELTYDYGEEYFDGFIKEVGCRCVKCA</sequence>
<proteinExistence type="predicted"/>
<dbReference type="GO" id="GO:0032259">
    <property type="term" value="P:methylation"/>
    <property type="evidence" value="ECO:0007669"/>
    <property type="project" value="UniProtKB-KW"/>
</dbReference>
<organism evidence="7 8">
    <name type="scientific">Candidatus Magasanikbacteria bacterium RIFCSPHIGHO2_01_FULL_50_8</name>
    <dbReference type="NCBI Taxonomy" id="1798674"/>
    <lineage>
        <taxon>Bacteria</taxon>
        <taxon>Candidatus Magasanikiibacteriota</taxon>
    </lineage>
</organism>
<dbReference type="EMBL" id="MFPV01000020">
    <property type="protein sequence ID" value="OGH62102.1"/>
    <property type="molecule type" value="Genomic_DNA"/>
</dbReference>
<keyword evidence="4" id="KW-0808">Transferase</keyword>
<name>A0A1F6LRT4_9BACT</name>
<reference evidence="7 8" key="1">
    <citation type="journal article" date="2016" name="Nat. Commun.">
        <title>Thousands of microbial genomes shed light on interconnected biogeochemical processes in an aquifer system.</title>
        <authorList>
            <person name="Anantharaman K."/>
            <person name="Brown C.T."/>
            <person name="Hug L.A."/>
            <person name="Sharon I."/>
            <person name="Castelle C.J."/>
            <person name="Probst A.J."/>
            <person name="Thomas B.C."/>
            <person name="Singh A."/>
            <person name="Wilkins M.J."/>
            <person name="Karaoz U."/>
            <person name="Brodie E.L."/>
            <person name="Williams K.H."/>
            <person name="Hubbard S.S."/>
            <person name="Banfield J.F."/>
        </authorList>
    </citation>
    <scope>NUCLEOTIDE SEQUENCE [LARGE SCALE GENOMIC DNA]</scope>
</reference>
<feature type="domain" description="SET" evidence="6">
    <location>
        <begin position="10"/>
        <end position="113"/>
    </location>
</feature>
<dbReference type="AlphaFoldDB" id="A0A1F6LRT4"/>
<keyword evidence="3" id="KW-0489">Methyltransferase</keyword>
<evidence type="ECO:0000256" key="4">
    <source>
        <dbReference type="ARBA" id="ARBA00022679"/>
    </source>
</evidence>
<dbReference type="Proteomes" id="UP000176329">
    <property type="component" value="Unassembled WGS sequence"/>
</dbReference>
<evidence type="ECO:0000256" key="5">
    <source>
        <dbReference type="ARBA" id="ARBA00022691"/>
    </source>
</evidence>
<protein>
    <recommendedName>
        <fullName evidence="6">SET domain-containing protein</fullName>
    </recommendedName>
</protein>
<dbReference type="Pfam" id="PF00856">
    <property type="entry name" value="SET"/>
    <property type="match status" value="1"/>
</dbReference>
<dbReference type="Gene3D" id="2.170.270.10">
    <property type="entry name" value="SET domain"/>
    <property type="match status" value="1"/>
</dbReference>
<evidence type="ECO:0000259" key="6">
    <source>
        <dbReference type="PROSITE" id="PS50280"/>
    </source>
</evidence>
<evidence type="ECO:0000256" key="2">
    <source>
        <dbReference type="ARBA" id="ARBA00022454"/>
    </source>
</evidence>
<evidence type="ECO:0000313" key="7">
    <source>
        <dbReference type="EMBL" id="OGH62102.1"/>
    </source>
</evidence>
<evidence type="ECO:0000313" key="8">
    <source>
        <dbReference type="Proteomes" id="UP000176329"/>
    </source>
</evidence>
<dbReference type="GO" id="GO:0005694">
    <property type="term" value="C:chromosome"/>
    <property type="evidence" value="ECO:0007669"/>
    <property type="project" value="UniProtKB-SubCell"/>
</dbReference>
<dbReference type="PANTHER" id="PTHR22884">
    <property type="entry name" value="SET DOMAIN PROTEINS"/>
    <property type="match status" value="1"/>
</dbReference>
<evidence type="ECO:0000256" key="3">
    <source>
        <dbReference type="ARBA" id="ARBA00022603"/>
    </source>
</evidence>
<dbReference type="PROSITE" id="PS50280">
    <property type="entry name" value="SET"/>
    <property type="match status" value="1"/>
</dbReference>
<keyword evidence="2" id="KW-0158">Chromosome</keyword>
<evidence type="ECO:0000256" key="1">
    <source>
        <dbReference type="ARBA" id="ARBA00004286"/>
    </source>
</evidence>
<dbReference type="SUPFAM" id="SSF82199">
    <property type="entry name" value="SET domain"/>
    <property type="match status" value="1"/>
</dbReference>
<dbReference type="InterPro" id="IPR050777">
    <property type="entry name" value="SET2_Histone-Lys_MeTrsfase"/>
</dbReference>
<dbReference type="InterPro" id="IPR046341">
    <property type="entry name" value="SET_dom_sf"/>
</dbReference>
<dbReference type="GO" id="GO:0008168">
    <property type="term" value="F:methyltransferase activity"/>
    <property type="evidence" value="ECO:0007669"/>
    <property type="project" value="UniProtKB-KW"/>
</dbReference>
<dbReference type="SMART" id="SM00317">
    <property type="entry name" value="SET"/>
    <property type="match status" value="1"/>
</dbReference>
<gene>
    <name evidence="7" type="ORF">A2848_01340</name>
</gene>